<dbReference type="EMBL" id="BAAAFG010000001">
    <property type="protein sequence ID" value="GAA0871153.1"/>
    <property type="molecule type" value="Genomic_DNA"/>
</dbReference>
<dbReference type="Proteomes" id="UP001500507">
    <property type="component" value="Unassembled WGS sequence"/>
</dbReference>
<gene>
    <name evidence="2" type="ORF">GCM10009117_02980</name>
</gene>
<keyword evidence="1" id="KW-0812">Transmembrane</keyword>
<organism evidence="2 3">
    <name type="scientific">Gangjinia marincola</name>
    <dbReference type="NCBI Taxonomy" id="578463"/>
    <lineage>
        <taxon>Bacteria</taxon>
        <taxon>Pseudomonadati</taxon>
        <taxon>Bacteroidota</taxon>
        <taxon>Flavobacteriia</taxon>
        <taxon>Flavobacteriales</taxon>
        <taxon>Flavobacteriaceae</taxon>
        <taxon>Gangjinia</taxon>
    </lineage>
</organism>
<keyword evidence="3" id="KW-1185">Reference proteome</keyword>
<evidence type="ECO:0000313" key="3">
    <source>
        <dbReference type="Proteomes" id="UP001500507"/>
    </source>
</evidence>
<proteinExistence type="predicted"/>
<protein>
    <submittedName>
        <fullName evidence="2">Uncharacterized protein</fullName>
    </submittedName>
</protein>
<name>A0ABP3XPA7_9FLAO</name>
<keyword evidence="1" id="KW-0472">Membrane</keyword>
<feature type="transmembrane region" description="Helical" evidence="1">
    <location>
        <begin position="42"/>
        <end position="66"/>
    </location>
</feature>
<sequence length="79" mass="8778">MLNTSHKRNWLIKGGLGTVLLGFGICAIVEIGILKYNGMETLQWVTLGTLSLVVFMVGLFLLFGSFQEKISYLKKQGKL</sequence>
<comment type="caution">
    <text evidence="2">The sequence shown here is derived from an EMBL/GenBank/DDBJ whole genome shotgun (WGS) entry which is preliminary data.</text>
</comment>
<evidence type="ECO:0000313" key="2">
    <source>
        <dbReference type="EMBL" id="GAA0871153.1"/>
    </source>
</evidence>
<feature type="transmembrane region" description="Helical" evidence="1">
    <location>
        <begin position="12"/>
        <end position="36"/>
    </location>
</feature>
<dbReference type="RefSeq" id="WP_343762894.1">
    <property type="nucleotide sequence ID" value="NZ_BAAAFG010000001.1"/>
</dbReference>
<keyword evidence="1" id="KW-1133">Transmembrane helix</keyword>
<accession>A0ABP3XPA7</accession>
<evidence type="ECO:0000256" key="1">
    <source>
        <dbReference type="SAM" id="Phobius"/>
    </source>
</evidence>
<reference evidence="3" key="1">
    <citation type="journal article" date="2019" name="Int. J. Syst. Evol. Microbiol.">
        <title>The Global Catalogue of Microorganisms (GCM) 10K type strain sequencing project: providing services to taxonomists for standard genome sequencing and annotation.</title>
        <authorList>
            <consortium name="The Broad Institute Genomics Platform"/>
            <consortium name="The Broad Institute Genome Sequencing Center for Infectious Disease"/>
            <person name="Wu L."/>
            <person name="Ma J."/>
        </authorList>
    </citation>
    <scope>NUCLEOTIDE SEQUENCE [LARGE SCALE GENOMIC DNA]</scope>
    <source>
        <strain evidence="3">JCM 16082</strain>
    </source>
</reference>